<dbReference type="AlphaFoldDB" id="A0AAV2BSQ1"/>
<reference evidence="1 2" key="1">
    <citation type="submission" date="2024-04" db="EMBL/GenBank/DDBJ databases">
        <authorList>
            <person name="Rising A."/>
            <person name="Reimegard J."/>
            <person name="Sonavane S."/>
            <person name="Akerstrom W."/>
            <person name="Nylinder S."/>
            <person name="Hedman E."/>
            <person name="Kallberg Y."/>
        </authorList>
    </citation>
    <scope>NUCLEOTIDE SEQUENCE [LARGE SCALE GENOMIC DNA]</scope>
</reference>
<comment type="caution">
    <text evidence="1">The sequence shown here is derived from an EMBL/GenBank/DDBJ whole genome shotgun (WGS) entry which is preliminary data.</text>
</comment>
<gene>
    <name evidence="1" type="ORF">LARSCL_LOCUS21040</name>
</gene>
<sequence>MLQSLLSSMCDDVQPRMSVRRRIRPKRRWELRAA</sequence>
<dbReference type="EMBL" id="CAXIEN010000479">
    <property type="protein sequence ID" value="CAL1298884.1"/>
    <property type="molecule type" value="Genomic_DNA"/>
</dbReference>
<keyword evidence="2" id="KW-1185">Reference proteome</keyword>
<protein>
    <submittedName>
        <fullName evidence="1">Uncharacterized protein</fullName>
    </submittedName>
</protein>
<organism evidence="1 2">
    <name type="scientific">Larinioides sclopetarius</name>
    <dbReference type="NCBI Taxonomy" id="280406"/>
    <lineage>
        <taxon>Eukaryota</taxon>
        <taxon>Metazoa</taxon>
        <taxon>Ecdysozoa</taxon>
        <taxon>Arthropoda</taxon>
        <taxon>Chelicerata</taxon>
        <taxon>Arachnida</taxon>
        <taxon>Araneae</taxon>
        <taxon>Araneomorphae</taxon>
        <taxon>Entelegynae</taxon>
        <taxon>Araneoidea</taxon>
        <taxon>Araneidae</taxon>
        <taxon>Larinioides</taxon>
    </lineage>
</organism>
<evidence type="ECO:0000313" key="1">
    <source>
        <dbReference type="EMBL" id="CAL1298884.1"/>
    </source>
</evidence>
<dbReference type="Proteomes" id="UP001497382">
    <property type="component" value="Unassembled WGS sequence"/>
</dbReference>
<name>A0AAV2BSQ1_9ARAC</name>
<proteinExistence type="predicted"/>
<evidence type="ECO:0000313" key="2">
    <source>
        <dbReference type="Proteomes" id="UP001497382"/>
    </source>
</evidence>
<accession>A0AAV2BSQ1</accession>